<dbReference type="CDD" id="cd06135">
    <property type="entry name" value="Orn"/>
    <property type="match status" value="1"/>
</dbReference>
<evidence type="ECO:0000256" key="3">
    <source>
        <dbReference type="ARBA" id="ARBA00022801"/>
    </source>
</evidence>
<evidence type="ECO:0000256" key="5">
    <source>
        <dbReference type="ARBA" id="ARBA00072681"/>
    </source>
</evidence>
<evidence type="ECO:0000313" key="8">
    <source>
        <dbReference type="Proteomes" id="UP000835052"/>
    </source>
</evidence>
<feature type="domain" description="Exonuclease" evidence="6">
    <location>
        <begin position="37"/>
        <end position="210"/>
    </location>
</feature>
<gene>
    <name evidence="7" type="ORF">CAUJ_LOCUS5915</name>
</gene>
<proteinExistence type="inferred from homology"/>
<dbReference type="Gene3D" id="3.30.420.10">
    <property type="entry name" value="Ribonuclease H-like superfamily/Ribonuclease H"/>
    <property type="match status" value="1"/>
</dbReference>
<keyword evidence="4" id="KW-0269">Exonuclease</keyword>
<dbReference type="SMART" id="SM00479">
    <property type="entry name" value="EXOIII"/>
    <property type="match status" value="1"/>
</dbReference>
<evidence type="ECO:0000259" key="6">
    <source>
        <dbReference type="SMART" id="SM00479"/>
    </source>
</evidence>
<keyword evidence="2" id="KW-0540">Nuclease</keyword>
<dbReference type="OrthoDB" id="270189at2759"/>
<dbReference type="PANTHER" id="PTHR11046">
    <property type="entry name" value="OLIGORIBONUCLEASE, MITOCHONDRIAL"/>
    <property type="match status" value="1"/>
</dbReference>
<dbReference type="InterPro" id="IPR022894">
    <property type="entry name" value="Oligoribonuclease"/>
</dbReference>
<evidence type="ECO:0000256" key="1">
    <source>
        <dbReference type="ARBA" id="ARBA00009921"/>
    </source>
</evidence>
<dbReference type="Proteomes" id="UP000835052">
    <property type="component" value="Unassembled WGS sequence"/>
</dbReference>
<dbReference type="Pfam" id="PF00929">
    <property type="entry name" value="RNase_T"/>
    <property type="match status" value="1"/>
</dbReference>
<name>A0A8S1H150_9PELO</name>
<reference evidence="7" key="1">
    <citation type="submission" date="2020-10" db="EMBL/GenBank/DDBJ databases">
        <authorList>
            <person name="Kikuchi T."/>
        </authorList>
    </citation>
    <scope>NUCLEOTIDE SEQUENCE</scope>
    <source>
        <strain evidence="7">NKZ352</strain>
    </source>
</reference>
<protein>
    <recommendedName>
        <fullName evidence="5">Probable oligoribonuclease</fullName>
    </recommendedName>
</protein>
<comment type="similarity">
    <text evidence="1">Belongs to the oligoribonuclease family.</text>
</comment>
<dbReference type="GO" id="GO:0003676">
    <property type="term" value="F:nucleic acid binding"/>
    <property type="evidence" value="ECO:0007669"/>
    <property type="project" value="InterPro"/>
</dbReference>
<sequence>MLARRATSILRNFARIQPVCKMSESTLINAKDDVNKRIIWIDCEMTGIGDAQKQTLVEIATIVTDSELNTIAVGPDIVINQPKEVLDNMEEWPRNTFLQNGLMQKILDSKISLKQAEDQVIEFLRHHAVEGKAPIAGNSIHMDRLFLHIHMPRLNNYAHYRCIDVSSVKGIVQRWYPDSKEFEKKKSHRALDDILESIDELKYLRTNFFK</sequence>
<dbReference type="NCBIfam" id="NF003765">
    <property type="entry name" value="PRK05359.1"/>
    <property type="match status" value="1"/>
</dbReference>
<dbReference type="SUPFAM" id="SSF53098">
    <property type="entry name" value="Ribonuclease H-like"/>
    <property type="match status" value="1"/>
</dbReference>
<dbReference type="AlphaFoldDB" id="A0A8S1H150"/>
<comment type="caution">
    <text evidence="7">The sequence shown here is derived from an EMBL/GenBank/DDBJ whole genome shotgun (WGS) entry which is preliminary data.</text>
</comment>
<dbReference type="PANTHER" id="PTHR11046:SF0">
    <property type="entry name" value="OLIGORIBONUCLEASE, MITOCHONDRIAL"/>
    <property type="match status" value="1"/>
</dbReference>
<dbReference type="EMBL" id="CAJGYM010000013">
    <property type="protein sequence ID" value="CAD6189996.1"/>
    <property type="molecule type" value="Genomic_DNA"/>
</dbReference>
<accession>A0A8S1H150</accession>
<dbReference type="InterPro" id="IPR012337">
    <property type="entry name" value="RNaseH-like_sf"/>
</dbReference>
<organism evidence="7 8">
    <name type="scientific">Caenorhabditis auriculariae</name>
    <dbReference type="NCBI Taxonomy" id="2777116"/>
    <lineage>
        <taxon>Eukaryota</taxon>
        <taxon>Metazoa</taxon>
        <taxon>Ecdysozoa</taxon>
        <taxon>Nematoda</taxon>
        <taxon>Chromadorea</taxon>
        <taxon>Rhabditida</taxon>
        <taxon>Rhabditina</taxon>
        <taxon>Rhabditomorpha</taxon>
        <taxon>Rhabditoidea</taxon>
        <taxon>Rhabditidae</taxon>
        <taxon>Peloderinae</taxon>
        <taxon>Caenorhabditis</taxon>
    </lineage>
</organism>
<evidence type="ECO:0000313" key="7">
    <source>
        <dbReference type="EMBL" id="CAD6189996.1"/>
    </source>
</evidence>
<evidence type="ECO:0000256" key="2">
    <source>
        <dbReference type="ARBA" id="ARBA00022722"/>
    </source>
</evidence>
<evidence type="ECO:0000256" key="4">
    <source>
        <dbReference type="ARBA" id="ARBA00022839"/>
    </source>
</evidence>
<dbReference type="InterPro" id="IPR036397">
    <property type="entry name" value="RNaseH_sf"/>
</dbReference>
<dbReference type="FunFam" id="3.30.420.10:FF:000003">
    <property type="entry name" value="Oligoribonuclease"/>
    <property type="match status" value="1"/>
</dbReference>
<keyword evidence="8" id="KW-1185">Reference proteome</keyword>
<dbReference type="GO" id="GO:0000175">
    <property type="term" value="F:3'-5'-RNA exonuclease activity"/>
    <property type="evidence" value="ECO:0007669"/>
    <property type="project" value="InterPro"/>
</dbReference>
<dbReference type="InterPro" id="IPR013520">
    <property type="entry name" value="Ribonucl_H"/>
</dbReference>
<keyword evidence="3" id="KW-0378">Hydrolase</keyword>